<sequence>MEPVRLRLEFDDRHILSKSQRTEGLKRIWLLLKPQLSTISDFTSYLTHILDLDDACPNGILLSMDGFVLPPFESTCMLKDKDLIRVKKKGKSSDIIKVRDRTNSLEIEEIVEKQPVVTGVKLLANEEFDKEIGGYQSEPEDDEEDQSEDTLPVENTLGENAVSKKRKASRKLQSSKRKKNKYTTPEICPGSPEDVKNDVHAEQVEGCYHSGVLPKKNLLKKKKSSDVKGKPDKVSAPKIDERNDNIGESLRSATEKGFHQLQENGKGSVDVSHTNDGTKKFPSRSARRKKAKRQWMRELAKVEKGELNQRQSPEKDEQKSPENDDHQSPKNDHQQLPKKDVHIISANHRQQNQNSDVEDEVVPIVIRPGHIRFEPLGKDEVVQQNQVPVETSHWNGITSKKRGQKWGKEKATFCKRNDYTNFSQEYFGVPTIEERVPVNDSMDFDKLAPFTSLPKKGDVIAYRLIELSSSWTPELSSFRVGKISRYYPESNKIILVPVPEHPIAFEKNIDEEASALQSATSLYREDGSLEVDFKSLVDIRIVKHGNLEVANTITGGVNAANAVIGRVNGTPVGDQSAVSDFRPNNNNKEKHAQTPENGKVDVWDEISKALNAKKEQLSQENSWHKKESSGRSPWSYKALRSSALGPTMALLRAQKGL</sequence>
<evidence type="ECO:0008006" key="6">
    <source>
        <dbReference type="Google" id="ProtNLM"/>
    </source>
</evidence>
<evidence type="ECO:0000259" key="2">
    <source>
        <dbReference type="Pfam" id="PF15862"/>
    </source>
</evidence>
<dbReference type="AlphaFoldDB" id="A0AAP0WPX5"/>
<evidence type="ECO:0000313" key="4">
    <source>
        <dbReference type="EMBL" id="KAK9276142.1"/>
    </source>
</evidence>
<gene>
    <name evidence="4" type="ORF">L1049_005673</name>
</gene>
<dbReference type="EMBL" id="JBBPBK010000010">
    <property type="protein sequence ID" value="KAK9276142.1"/>
    <property type="molecule type" value="Genomic_DNA"/>
</dbReference>
<dbReference type="Pfam" id="PF23086">
    <property type="entry name" value="Tudor_Coilin"/>
    <property type="match status" value="1"/>
</dbReference>
<dbReference type="GO" id="GO:0030620">
    <property type="term" value="F:U2 snRNA binding"/>
    <property type="evidence" value="ECO:0007669"/>
    <property type="project" value="TreeGrafter"/>
</dbReference>
<feature type="compositionally biased region" description="Basic residues" evidence="1">
    <location>
        <begin position="163"/>
        <end position="181"/>
    </location>
</feature>
<feature type="region of interest" description="Disordered" evidence="1">
    <location>
        <begin position="131"/>
        <end position="336"/>
    </location>
</feature>
<feature type="domain" description="Coilin N-terminal" evidence="2">
    <location>
        <begin position="4"/>
        <end position="176"/>
    </location>
</feature>
<dbReference type="GO" id="GO:0030619">
    <property type="term" value="F:U1 snRNA binding"/>
    <property type="evidence" value="ECO:0007669"/>
    <property type="project" value="TreeGrafter"/>
</dbReference>
<feature type="compositionally biased region" description="Polar residues" evidence="1">
    <location>
        <begin position="576"/>
        <end position="586"/>
    </location>
</feature>
<dbReference type="InterPro" id="IPR056398">
    <property type="entry name" value="Tudor_Coilin"/>
</dbReference>
<dbReference type="InterPro" id="IPR031722">
    <property type="entry name" value="Coilin_N"/>
</dbReference>
<comment type="caution">
    <text evidence="4">The sequence shown here is derived from an EMBL/GenBank/DDBJ whole genome shotgun (WGS) entry which is preliminary data.</text>
</comment>
<protein>
    <recommendedName>
        <fullName evidence="6">Coilin</fullName>
    </recommendedName>
</protein>
<dbReference type="GO" id="GO:0000387">
    <property type="term" value="P:spliceosomal snRNP assembly"/>
    <property type="evidence" value="ECO:0007669"/>
    <property type="project" value="TreeGrafter"/>
</dbReference>
<proteinExistence type="predicted"/>
<feature type="compositionally biased region" description="Basic and acidic residues" evidence="1">
    <location>
        <begin position="295"/>
        <end position="336"/>
    </location>
</feature>
<name>A0AAP0WPX5_LIQFO</name>
<feature type="domain" description="Coilin tudor" evidence="3">
    <location>
        <begin position="441"/>
        <end position="545"/>
    </location>
</feature>
<keyword evidence="5" id="KW-1185">Reference proteome</keyword>
<evidence type="ECO:0000313" key="5">
    <source>
        <dbReference type="Proteomes" id="UP001415857"/>
    </source>
</evidence>
<feature type="compositionally biased region" description="Basic and acidic residues" evidence="1">
    <location>
        <begin position="193"/>
        <end position="203"/>
    </location>
</feature>
<feature type="compositionally biased region" description="Basic and acidic residues" evidence="1">
    <location>
        <begin position="224"/>
        <end position="245"/>
    </location>
</feature>
<evidence type="ECO:0000256" key="1">
    <source>
        <dbReference type="SAM" id="MobiDB-lite"/>
    </source>
</evidence>
<feature type="compositionally biased region" description="Acidic residues" evidence="1">
    <location>
        <begin position="138"/>
        <end position="148"/>
    </location>
</feature>
<feature type="region of interest" description="Disordered" evidence="1">
    <location>
        <begin position="573"/>
        <end position="599"/>
    </location>
</feature>
<accession>A0AAP0WPX5</accession>
<feature type="compositionally biased region" description="Basic residues" evidence="1">
    <location>
        <begin position="281"/>
        <end position="294"/>
    </location>
</feature>
<reference evidence="4 5" key="1">
    <citation type="journal article" date="2024" name="Plant J.">
        <title>Genome sequences and population genomics reveal climatic adaptation and genomic divergence between two closely related sweetgum species.</title>
        <authorList>
            <person name="Xu W.Q."/>
            <person name="Ren C.Q."/>
            <person name="Zhang X.Y."/>
            <person name="Comes H.P."/>
            <person name="Liu X.H."/>
            <person name="Li Y.G."/>
            <person name="Kettle C.J."/>
            <person name="Jalonen R."/>
            <person name="Gaisberger H."/>
            <person name="Ma Y.Z."/>
            <person name="Qiu Y.X."/>
        </authorList>
    </citation>
    <scope>NUCLEOTIDE SEQUENCE [LARGE SCALE GENOMIC DNA]</scope>
    <source>
        <strain evidence="4">Hangzhou</strain>
    </source>
</reference>
<feature type="compositionally biased region" description="Basic and acidic residues" evidence="1">
    <location>
        <begin position="587"/>
        <end position="599"/>
    </location>
</feature>
<evidence type="ECO:0000259" key="3">
    <source>
        <dbReference type="Pfam" id="PF23086"/>
    </source>
</evidence>
<feature type="compositionally biased region" description="Basic and acidic residues" evidence="1">
    <location>
        <begin position="614"/>
        <end position="629"/>
    </location>
</feature>
<dbReference type="Proteomes" id="UP001415857">
    <property type="component" value="Unassembled WGS sequence"/>
</dbReference>
<dbReference type="PANTHER" id="PTHR15197:SF0">
    <property type="entry name" value="COILIN"/>
    <property type="match status" value="1"/>
</dbReference>
<dbReference type="PANTHER" id="PTHR15197">
    <property type="entry name" value="COILIN P80"/>
    <property type="match status" value="1"/>
</dbReference>
<dbReference type="Pfam" id="PF15862">
    <property type="entry name" value="Coilin_N"/>
    <property type="match status" value="1"/>
</dbReference>
<organism evidence="4 5">
    <name type="scientific">Liquidambar formosana</name>
    <name type="common">Formosan gum</name>
    <dbReference type="NCBI Taxonomy" id="63359"/>
    <lineage>
        <taxon>Eukaryota</taxon>
        <taxon>Viridiplantae</taxon>
        <taxon>Streptophyta</taxon>
        <taxon>Embryophyta</taxon>
        <taxon>Tracheophyta</taxon>
        <taxon>Spermatophyta</taxon>
        <taxon>Magnoliopsida</taxon>
        <taxon>eudicotyledons</taxon>
        <taxon>Gunneridae</taxon>
        <taxon>Pentapetalae</taxon>
        <taxon>Saxifragales</taxon>
        <taxon>Altingiaceae</taxon>
        <taxon>Liquidambar</taxon>
    </lineage>
</organism>
<dbReference type="GO" id="GO:0015030">
    <property type="term" value="C:Cajal body"/>
    <property type="evidence" value="ECO:0007669"/>
    <property type="project" value="TreeGrafter"/>
</dbReference>
<feature type="compositionally biased region" description="Polar residues" evidence="1">
    <location>
        <begin position="261"/>
        <end position="275"/>
    </location>
</feature>
<feature type="region of interest" description="Disordered" evidence="1">
    <location>
        <begin position="614"/>
        <end position="634"/>
    </location>
</feature>
<dbReference type="InterPro" id="IPR024822">
    <property type="entry name" value="Coilin"/>
</dbReference>